<dbReference type="PRINTS" id="PR00724">
    <property type="entry name" value="CRBOXYPTASEC"/>
</dbReference>
<keyword evidence="13" id="KW-1185">Reference proteome</keyword>
<evidence type="ECO:0000256" key="4">
    <source>
        <dbReference type="ARBA" id="ARBA00022645"/>
    </source>
</evidence>
<dbReference type="EC" id="3.4.16.-" evidence="11"/>
<dbReference type="EMBL" id="PNBA02000007">
    <property type="protein sequence ID" value="KAG6418685.1"/>
    <property type="molecule type" value="Genomic_DNA"/>
</dbReference>
<comment type="caution">
    <text evidence="12">The sequence shown here is derived from an EMBL/GenBank/DDBJ whole genome shotgun (WGS) entry which is preliminary data.</text>
</comment>
<comment type="function">
    <text evidence="10">Probable carboxypeptidase.</text>
</comment>
<dbReference type="FunFam" id="3.40.50.11320:FF:000001">
    <property type="entry name" value="Carboxypeptidase"/>
    <property type="match status" value="1"/>
</dbReference>
<dbReference type="Gene3D" id="3.40.50.11320">
    <property type="match status" value="1"/>
</dbReference>
<evidence type="ECO:0000313" key="12">
    <source>
        <dbReference type="EMBL" id="KAG6418685.1"/>
    </source>
</evidence>
<dbReference type="Pfam" id="PF00450">
    <property type="entry name" value="Peptidase_S10"/>
    <property type="match status" value="1"/>
</dbReference>
<keyword evidence="6 11" id="KW-0732">Signal</keyword>
<dbReference type="Proteomes" id="UP000298416">
    <property type="component" value="Unassembled WGS sequence"/>
</dbReference>
<protein>
    <recommendedName>
        <fullName evidence="11">Carboxypeptidase</fullName>
        <ecNumber evidence="11">3.4.16.-</ecNumber>
    </recommendedName>
</protein>
<dbReference type="PANTHER" id="PTHR11802:SF132">
    <property type="entry name" value="SERINE CARBOXYPEPTIDASE-LIKE 36-RELATED"/>
    <property type="match status" value="1"/>
</dbReference>
<evidence type="ECO:0000256" key="6">
    <source>
        <dbReference type="ARBA" id="ARBA00022729"/>
    </source>
</evidence>
<dbReference type="PROSITE" id="PS00131">
    <property type="entry name" value="CARBOXYPEPT_SER_SER"/>
    <property type="match status" value="1"/>
</dbReference>
<evidence type="ECO:0000256" key="7">
    <source>
        <dbReference type="ARBA" id="ARBA00022801"/>
    </source>
</evidence>
<keyword evidence="4 11" id="KW-0121">Carboxypeptidase</keyword>
<accession>A0A8X8XV40</accession>
<feature type="signal peptide" evidence="11">
    <location>
        <begin position="1"/>
        <end position="22"/>
    </location>
</feature>
<dbReference type="PROSITE" id="PS00560">
    <property type="entry name" value="CARBOXYPEPT_SER_HIS"/>
    <property type="match status" value="1"/>
</dbReference>
<reference evidence="12" key="1">
    <citation type="submission" date="2018-01" db="EMBL/GenBank/DDBJ databases">
        <authorList>
            <person name="Mao J.F."/>
        </authorList>
    </citation>
    <scope>NUCLEOTIDE SEQUENCE</scope>
    <source>
        <strain evidence="12">Huo1</strain>
        <tissue evidence="12">Leaf</tissue>
    </source>
</reference>
<evidence type="ECO:0000256" key="1">
    <source>
        <dbReference type="ARBA" id="ARBA00004613"/>
    </source>
</evidence>
<evidence type="ECO:0000256" key="2">
    <source>
        <dbReference type="ARBA" id="ARBA00009431"/>
    </source>
</evidence>
<evidence type="ECO:0000256" key="9">
    <source>
        <dbReference type="ARBA" id="ARBA00023180"/>
    </source>
</evidence>
<evidence type="ECO:0000256" key="5">
    <source>
        <dbReference type="ARBA" id="ARBA00022670"/>
    </source>
</evidence>
<keyword evidence="7 11" id="KW-0378">Hydrolase</keyword>
<evidence type="ECO:0000313" key="13">
    <source>
        <dbReference type="Proteomes" id="UP000298416"/>
    </source>
</evidence>
<dbReference type="Gene3D" id="3.40.50.1820">
    <property type="entry name" value="alpha/beta hydrolase"/>
    <property type="match status" value="1"/>
</dbReference>
<dbReference type="AlphaFoldDB" id="A0A8X8XV40"/>
<keyword evidence="8" id="KW-1015">Disulfide bond</keyword>
<keyword evidence="3" id="KW-0964">Secreted</keyword>
<evidence type="ECO:0000256" key="11">
    <source>
        <dbReference type="RuleBase" id="RU361156"/>
    </source>
</evidence>
<evidence type="ECO:0000256" key="10">
    <source>
        <dbReference type="ARBA" id="ARBA00037399"/>
    </source>
</evidence>
<dbReference type="FunFam" id="3.40.50.1820:FF:000030">
    <property type="entry name" value="Carboxypeptidase"/>
    <property type="match status" value="1"/>
</dbReference>
<dbReference type="Gene3D" id="6.10.250.940">
    <property type="match status" value="1"/>
</dbReference>
<keyword evidence="5 11" id="KW-0645">Protease</keyword>
<dbReference type="InterPro" id="IPR029058">
    <property type="entry name" value="AB_hydrolase_fold"/>
</dbReference>
<comment type="similarity">
    <text evidence="2 11">Belongs to the peptidase S10 family.</text>
</comment>
<feature type="chain" id="PRO_5036517497" description="Carboxypeptidase" evidence="11">
    <location>
        <begin position="23"/>
        <end position="503"/>
    </location>
</feature>
<sequence length="503" mass="56876">MRQKIAMILIFTLVPTSFLTIAEKNGKKQTETLHNFYTSKVRENSKIDTSDFNPASIDFSEIEITADKGKKENERIKRLPGQPKVEFKQYGGYVTVDRSAGRAYYYYFVEAHHSPRSSPLLLWLNGGPGCSSLGFGAMEEVGPFRVHSDARTLYLNNFSWNHAANVLFLESPAGVGFSYSNRSADLKSTGDRRSAVDNYNFLVNWLERFPEYKDRDFYIAGESYGGHYIPQLAQTILYHNQNPNHINNTIINLKGIIFGNPTINDETDLKGMYEYYESHALISRQTLDRILRYCDFTDSGNGLSTQCLIGILESERNTAALDVYNIYAPTCNTSPTNQAMNFDPCTDQYVHAYLNRPEVQQALHANITKIPYDWQACSKVIGEWQDSPATVIPLLKDLIAAGLRVWIYSGDLDGRVPVTSTKLSINLLKLNQTTPWLPWYLDGQVGGYTQIYEGNLTFTTVRGAGHEVPSYQPSRALFLIKHFLHGKHLPTSTNLTLFSSSHY</sequence>
<dbReference type="SUPFAM" id="SSF53474">
    <property type="entry name" value="alpha/beta-Hydrolases"/>
    <property type="match status" value="1"/>
</dbReference>
<proteinExistence type="inferred from homology"/>
<dbReference type="GO" id="GO:0005773">
    <property type="term" value="C:vacuole"/>
    <property type="evidence" value="ECO:0007669"/>
    <property type="project" value="TreeGrafter"/>
</dbReference>
<dbReference type="PANTHER" id="PTHR11802">
    <property type="entry name" value="SERINE PROTEASE FAMILY S10 SERINE CARBOXYPEPTIDASE"/>
    <property type="match status" value="1"/>
</dbReference>
<dbReference type="InterPro" id="IPR018202">
    <property type="entry name" value="Ser_caboxypep_ser_AS"/>
</dbReference>
<comment type="subcellular location">
    <subcellularLocation>
        <location evidence="1">Secreted</location>
    </subcellularLocation>
</comment>
<dbReference type="GO" id="GO:0005576">
    <property type="term" value="C:extracellular region"/>
    <property type="evidence" value="ECO:0007669"/>
    <property type="project" value="UniProtKB-SubCell"/>
</dbReference>
<dbReference type="GO" id="GO:0004185">
    <property type="term" value="F:serine-type carboxypeptidase activity"/>
    <property type="evidence" value="ECO:0007669"/>
    <property type="project" value="UniProtKB-UniRule"/>
</dbReference>
<dbReference type="GO" id="GO:0006508">
    <property type="term" value="P:proteolysis"/>
    <property type="evidence" value="ECO:0007669"/>
    <property type="project" value="UniProtKB-KW"/>
</dbReference>
<dbReference type="InterPro" id="IPR001563">
    <property type="entry name" value="Peptidase_S10"/>
</dbReference>
<name>A0A8X8XV40_SALSN</name>
<evidence type="ECO:0000256" key="3">
    <source>
        <dbReference type="ARBA" id="ARBA00022525"/>
    </source>
</evidence>
<dbReference type="InterPro" id="IPR033124">
    <property type="entry name" value="Ser_caboxypep_his_AS"/>
</dbReference>
<organism evidence="12">
    <name type="scientific">Salvia splendens</name>
    <name type="common">Scarlet sage</name>
    <dbReference type="NCBI Taxonomy" id="180675"/>
    <lineage>
        <taxon>Eukaryota</taxon>
        <taxon>Viridiplantae</taxon>
        <taxon>Streptophyta</taxon>
        <taxon>Embryophyta</taxon>
        <taxon>Tracheophyta</taxon>
        <taxon>Spermatophyta</taxon>
        <taxon>Magnoliopsida</taxon>
        <taxon>eudicotyledons</taxon>
        <taxon>Gunneridae</taxon>
        <taxon>Pentapetalae</taxon>
        <taxon>asterids</taxon>
        <taxon>lamiids</taxon>
        <taxon>Lamiales</taxon>
        <taxon>Lamiaceae</taxon>
        <taxon>Nepetoideae</taxon>
        <taxon>Mentheae</taxon>
        <taxon>Salviinae</taxon>
        <taxon>Salvia</taxon>
        <taxon>Salvia subgen. Calosphace</taxon>
        <taxon>core Calosphace</taxon>
    </lineage>
</organism>
<reference evidence="12" key="2">
    <citation type="submission" date="2020-08" db="EMBL/GenBank/DDBJ databases">
        <title>Plant Genome Project.</title>
        <authorList>
            <person name="Zhang R.-G."/>
        </authorList>
    </citation>
    <scope>NUCLEOTIDE SEQUENCE</scope>
    <source>
        <strain evidence="12">Huo1</strain>
        <tissue evidence="12">Leaf</tissue>
    </source>
</reference>
<gene>
    <name evidence="12" type="ORF">SASPL_120889</name>
</gene>
<evidence type="ECO:0000256" key="8">
    <source>
        <dbReference type="ARBA" id="ARBA00023157"/>
    </source>
</evidence>
<keyword evidence="9" id="KW-0325">Glycoprotein</keyword>